<dbReference type="InterPro" id="IPR011010">
    <property type="entry name" value="DNA_brk_join_enz"/>
</dbReference>
<evidence type="ECO:0000259" key="2">
    <source>
        <dbReference type="PROSITE" id="PS51898"/>
    </source>
</evidence>
<gene>
    <name evidence="3" type="ORF">IQK56_13960</name>
</gene>
<evidence type="ECO:0000313" key="3">
    <source>
        <dbReference type="EMBL" id="MBE8591952.1"/>
    </source>
</evidence>
<proteinExistence type="predicted"/>
<dbReference type="EMBL" id="JADDUM010000099">
    <property type="protein sequence ID" value="MBE8591952.1"/>
    <property type="molecule type" value="Genomic_DNA"/>
</dbReference>
<dbReference type="SUPFAM" id="SSF56349">
    <property type="entry name" value="DNA breaking-rejoining enzymes"/>
    <property type="match status" value="1"/>
</dbReference>
<dbReference type="RefSeq" id="WP_193863824.1">
    <property type="nucleotide sequence ID" value="NZ_JADDUM010000099.1"/>
</dbReference>
<accession>A0ABR9ST13</accession>
<dbReference type="PROSITE" id="PS51898">
    <property type="entry name" value="TYR_RECOMBINASE"/>
    <property type="match status" value="1"/>
</dbReference>
<dbReference type="InterPro" id="IPR013762">
    <property type="entry name" value="Integrase-like_cat_sf"/>
</dbReference>
<dbReference type="InterPro" id="IPR002104">
    <property type="entry name" value="Integrase_catalytic"/>
</dbReference>
<feature type="domain" description="Tyr recombinase" evidence="2">
    <location>
        <begin position="171"/>
        <end position="397"/>
    </location>
</feature>
<dbReference type="CDD" id="cd00397">
    <property type="entry name" value="DNA_BRE_C"/>
    <property type="match status" value="1"/>
</dbReference>
<evidence type="ECO:0000256" key="1">
    <source>
        <dbReference type="ARBA" id="ARBA00023172"/>
    </source>
</evidence>
<evidence type="ECO:0000313" key="4">
    <source>
        <dbReference type="Proteomes" id="UP000613075"/>
    </source>
</evidence>
<sequence>MSHQIVAIRINGVRGKVLVQEHMPAYYPNLYVTLEQSGRALNTQHKYLEHIGVVEDFLKHESIDLIARLEERPTSRYLTDSEISRFVADAALYKSTLDTKYTGIRLAPAAYKTVGRVHAQQRLEAVRDYLKFLYEKLGDETTRDAALDEVERRINRKIKAAKPAWKKVRNDDMKGLTSQERERLLEIMRPESAENPFANEALKLRNYIILLLGLDLGLRRSEMLLIKLGDIRWHSRELSVVNLESEAIDPRMLAPQFKTHERMLEMGDDLIFALKKYIDTYRVFTRGPSDAKKHPFLLVSHRRNDGRPLSVKALDGILPRVGKVAPELAHIHPHVLRHDAVYTLLESMREELETHTPEDRTTKAQKILTYAFGWSPQSNMPNLYGAKFWKEEANKAMKKRSDKFKAIRESVEAEVRRRHAE</sequence>
<dbReference type="Gene3D" id="1.10.443.10">
    <property type="entry name" value="Intergrase catalytic core"/>
    <property type="match status" value="1"/>
</dbReference>
<dbReference type="Proteomes" id="UP000613075">
    <property type="component" value="Unassembled WGS sequence"/>
</dbReference>
<name>A0ABR9ST13_9PSED</name>
<keyword evidence="4" id="KW-1185">Reference proteome</keyword>
<keyword evidence="1" id="KW-0233">DNA recombination</keyword>
<comment type="caution">
    <text evidence="3">The sequence shown here is derived from an EMBL/GenBank/DDBJ whole genome shotgun (WGS) entry which is preliminary data.</text>
</comment>
<protein>
    <submittedName>
        <fullName evidence="3">Site-specific integrase</fullName>
    </submittedName>
</protein>
<organism evidence="3 4">
    <name type="scientific">Pseudomonas cyclaminis</name>
    <dbReference type="NCBI Taxonomy" id="2781239"/>
    <lineage>
        <taxon>Bacteria</taxon>
        <taxon>Pseudomonadati</taxon>
        <taxon>Pseudomonadota</taxon>
        <taxon>Gammaproteobacteria</taxon>
        <taxon>Pseudomonadales</taxon>
        <taxon>Pseudomonadaceae</taxon>
        <taxon>Pseudomonas</taxon>
    </lineage>
</organism>
<reference evidence="3 4" key="1">
    <citation type="submission" date="2020-10" db="EMBL/GenBank/DDBJ databases">
        <title>The draft genomes of Cyclamen pathogen Pseudomonas sp.</title>
        <authorList>
            <person name="Fujikawa T."/>
            <person name="Sawada H."/>
        </authorList>
    </citation>
    <scope>NUCLEOTIDE SEQUENCE [LARGE SCALE GENOMIC DNA]</scope>
    <source>
        <strain evidence="3 4">MAFF 301449</strain>
    </source>
</reference>
<dbReference type="Pfam" id="PF00589">
    <property type="entry name" value="Phage_integrase"/>
    <property type="match status" value="1"/>
</dbReference>